<reference evidence="3" key="1">
    <citation type="submission" date="2018-12" db="EMBL/GenBank/DDBJ databases">
        <title>Dusodibacter welbiota gen. nov., sp. nov., isolated from human faeces and emended description of the Oscillibacter genus.</title>
        <authorList>
            <person name="Le Roy T."/>
            <person name="Van der Smissen P."/>
            <person name="Delzenne N."/>
            <person name="Muccioli G."/>
            <person name="Collet J.F."/>
            <person name="Cani P.D."/>
        </authorList>
    </citation>
    <scope>NUCLEOTIDE SEQUENCE [LARGE SCALE GENOMIC DNA]</scope>
    <source>
        <strain evidence="3">J115</strain>
    </source>
</reference>
<dbReference type="AlphaFoldDB" id="A0A4D7B255"/>
<dbReference type="EMBL" id="CP034413">
    <property type="protein sequence ID" value="QCI60517.1"/>
    <property type="molecule type" value="Genomic_DNA"/>
</dbReference>
<evidence type="ECO:0000313" key="3">
    <source>
        <dbReference type="Proteomes" id="UP000298642"/>
    </source>
</evidence>
<keyword evidence="3" id="KW-1185">Reference proteome</keyword>
<protein>
    <submittedName>
        <fullName evidence="2">Uncharacterized protein</fullName>
    </submittedName>
</protein>
<proteinExistence type="predicted"/>
<evidence type="ECO:0000256" key="1">
    <source>
        <dbReference type="SAM" id="Phobius"/>
    </source>
</evidence>
<keyword evidence="1" id="KW-0472">Membrane</keyword>
<keyword evidence="1" id="KW-0812">Transmembrane</keyword>
<name>A0A4D7B255_9FIRM</name>
<dbReference type="Proteomes" id="UP000298642">
    <property type="component" value="Chromosome"/>
</dbReference>
<gene>
    <name evidence="2" type="ORF">EIO64_15985</name>
</gene>
<accession>A0A4D7B255</accession>
<keyword evidence="1" id="KW-1133">Transmembrane helix</keyword>
<dbReference type="KEGG" id="obj:EIO64_15985"/>
<evidence type="ECO:0000313" key="2">
    <source>
        <dbReference type="EMBL" id="QCI60517.1"/>
    </source>
</evidence>
<feature type="transmembrane region" description="Helical" evidence="1">
    <location>
        <begin position="6"/>
        <end position="30"/>
    </location>
</feature>
<sequence length="229" mass="25460">MDDGMQWLAGTILSAVISSVITVGFLSALVTRLQIRIDHRNNGIKRVYAPGEHSRTLKKQLAEARAIQLLALSGYGFTHAYRRILTDCVARGGTVEYLLAQPGTAYMKDAAEIEGRGADSISEEVGETLKLLEAIRRDAAEKAGKQKAEPGRVLVRYFHTEMREQLILCTDQSGRRTAWLSLLIPPLPALECNMIEYRDAEDCVDYYEAVKRRSEPCPVAVPGRMHGKD</sequence>
<dbReference type="RefSeq" id="WP_136891636.1">
    <property type="nucleotide sequence ID" value="NZ_CP034413.3"/>
</dbReference>
<organism evidence="2 3">
    <name type="scientific">Dysosmobacter welbionis</name>
    <dbReference type="NCBI Taxonomy" id="2093857"/>
    <lineage>
        <taxon>Bacteria</taxon>
        <taxon>Bacillati</taxon>
        <taxon>Bacillota</taxon>
        <taxon>Clostridia</taxon>
        <taxon>Eubacteriales</taxon>
        <taxon>Oscillospiraceae</taxon>
        <taxon>Dysosmobacter</taxon>
    </lineage>
</organism>